<evidence type="ECO:0000313" key="3">
    <source>
        <dbReference type="Proteomes" id="UP001066276"/>
    </source>
</evidence>
<dbReference type="AlphaFoldDB" id="A0AAV7PZH0"/>
<accession>A0AAV7PZH0</accession>
<feature type="region of interest" description="Disordered" evidence="1">
    <location>
        <begin position="37"/>
        <end position="79"/>
    </location>
</feature>
<feature type="compositionally biased region" description="Polar residues" evidence="1">
    <location>
        <begin position="53"/>
        <end position="71"/>
    </location>
</feature>
<organism evidence="2 3">
    <name type="scientific">Pleurodeles waltl</name>
    <name type="common">Iberian ribbed newt</name>
    <dbReference type="NCBI Taxonomy" id="8319"/>
    <lineage>
        <taxon>Eukaryota</taxon>
        <taxon>Metazoa</taxon>
        <taxon>Chordata</taxon>
        <taxon>Craniata</taxon>
        <taxon>Vertebrata</taxon>
        <taxon>Euteleostomi</taxon>
        <taxon>Amphibia</taxon>
        <taxon>Batrachia</taxon>
        <taxon>Caudata</taxon>
        <taxon>Salamandroidea</taxon>
        <taxon>Salamandridae</taxon>
        <taxon>Pleurodelinae</taxon>
        <taxon>Pleurodeles</taxon>
    </lineage>
</organism>
<protein>
    <submittedName>
        <fullName evidence="2">Uncharacterized protein</fullName>
    </submittedName>
</protein>
<sequence>MKTASAASVGICRNWQHIHYLKKAGFEERKDIALLHSSADGTGAPGSGESDWCGSSSPAPAGHLSQQQPQQKAGGWHPGEGSAGDLTGCFVCGFLAGERRRLCYKLLFMWDY</sequence>
<evidence type="ECO:0000313" key="2">
    <source>
        <dbReference type="EMBL" id="KAJ1133364.1"/>
    </source>
</evidence>
<proteinExistence type="predicted"/>
<keyword evidence="3" id="KW-1185">Reference proteome</keyword>
<name>A0AAV7PZH0_PLEWA</name>
<gene>
    <name evidence="2" type="ORF">NDU88_011659</name>
</gene>
<dbReference type="Proteomes" id="UP001066276">
    <property type="component" value="Chromosome 7"/>
</dbReference>
<dbReference type="EMBL" id="JANPWB010000011">
    <property type="protein sequence ID" value="KAJ1133364.1"/>
    <property type="molecule type" value="Genomic_DNA"/>
</dbReference>
<evidence type="ECO:0000256" key="1">
    <source>
        <dbReference type="SAM" id="MobiDB-lite"/>
    </source>
</evidence>
<reference evidence="2" key="1">
    <citation type="journal article" date="2022" name="bioRxiv">
        <title>Sequencing and chromosome-scale assembly of the giantPleurodeles waltlgenome.</title>
        <authorList>
            <person name="Brown T."/>
            <person name="Elewa A."/>
            <person name="Iarovenko S."/>
            <person name="Subramanian E."/>
            <person name="Araus A.J."/>
            <person name="Petzold A."/>
            <person name="Susuki M."/>
            <person name="Suzuki K.-i.T."/>
            <person name="Hayashi T."/>
            <person name="Toyoda A."/>
            <person name="Oliveira C."/>
            <person name="Osipova E."/>
            <person name="Leigh N.D."/>
            <person name="Simon A."/>
            <person name="Yun M.H."/>
        </authorList>
    </citation>
    <scope>NUCLEOTIDE SEQUENCE</scope>
    <source>
        <strain evidence="2">20211129_DDA</strain>
        <tissue evidence="2">Liver</tissue>
    </source>
</reference>
<comment type="caution">
    <text evidence="2">The sequence shown here is derived from an EMBL/GenBank/DDBJ whole genome shotgun (WGS) entry which is preliminary data.</text>
</comment>